<dbReference type="GO" id="GO:0005524">
    <property type="term" value="F:ATP binding"/>
    <property type="evidence" value="ECO:0007669"/>
    <property type="project" value="UniProtKB-KW"/>
</dbReference>
<dbReference type="Gene3D" id="3.40.50.12780">
    <property type="entry name" value="N-terminal domain of ligase-like"/>
    <property type="match status" value="1"/>
</dbReference>
<keyword evidence="3" id="KW-0547">Nucleotide-binding</keyword>
<dbReference type="InterPro" id="IPR032387">
    <property type="entry name" value="ACAS_N"/>
</dbReference>
<dbReference type="InterPro" id="IPR000873">
    <property type="entry name" value="AMP-dep_synth/lig_dom"/>
</dbReference>
<dbReference type="InterPro" id="IPR005914">
    <property type="entry name" value="Acac_CoA_synth"/>
</dbReference>
<dbReference type="Pfam" id="PF00501">
    <property type="entry name" value="AMP-binding"/>
    <property type="match status" value="1"/>
</dbReference>
<dbReference type="GO" id="GO:0030729">
    <property type="term" value="F:acetoacetate-CoA ligase activity"/>
    <property type="evidence" value="ECO:0007669"/>
    <property type="project" value="InterPro"/>
</dbReference>
<dbReference type="AlphaFoldDB" id="A0A381TKI2"/>
<evidence type="ECO:0000256" key="1">
    <source>
        <dbReference type="ARBA" id="ARBA00006432"/>
    </source>
</evidence>
<dbReference type="Gene3D" id="3.30.300.30">
    <property type="match status" value="1"/>
</dbReference>
<dbReference type="Pfam" id="PF16177">
    <property type="entry name" value="ACAS_N"/>
    <property type="match status" value="1"/>
</dbReference>
<feature type="domain" description="AMP-dependent synthetase/ligase" evidence="5">
    <location>
        <begin position="97"/>
        <end position="463"/>
    </location>
</feature>
<proteinExistence type="inferred from homology"/>
<evidence type="ECO:0000256" key="4">
    <source>
        <dbReference type="ARBA" id="ARBA00022840"/>
    </source>
</evidence>
<accession>A0A381TKI2</accession>
<dbReference type="EMBL" id="UINC01004716">
    <property type="protein sequence ID" value="SVA16339.1"/>
    <property type="molecule type" value="Genomic_DNA"/>
</dbReference>
<dbReference type="SUPFAM" id="SSF56801">
    <property type="entry name" value="Acetyl-CoA synthetase-like"/>
    <property type="match status" value="1"/>
</dbReference>
<keyword evidence="4" id="KW-0067">ATP-binding</keyword>
<evidence type="ECO:0000256" key="2">
    <source>
        <dbReference type="ARBA" id="ARBA00022598"/>
    </source>
</evidence>
<evidence type="ECO:0000313" key="7">
    <source>
        <dbReference type="EMBL" id="SVA16339.1"/>
    </source>
</evidence>
<dbReference type="PANTHER" id="PTHR42921">
    <property type="entry name" value="ACETOACETYL-COA SYNTHETASE"/>
    <property type="match status" value="1"/>
</dbReference>
<evidence type="ECO:0000259" key="5">
    <source>
        <dbReference type="Pfam" id="PF00501"/>
    </source>
</evidence>
<comment type="similarity">
    <text evidence="1">Belongs to the ATP-dependent AMP-binding enzyme family.</text>
</comment>
<dbReference type="InterPro" id="IPR020845">
    <property type="entry name" value="AMP-binding_CS"/>
</dbReference>
<dbReference type="InterPro" id="IPR042099">
    <property type="entry name" value="ANL_N_sf"/>
</dbReference>
<reference evidence="7" key="1">
    <citation type="submission" date="2018-05" db="EMBL/GenBank/DDBJ databases">
        <authorList>
            <person name="Lanie J.A."/>
            <person name="Ng W.-L."/>
            <person name="Kazmierczak K.M."/>
            <person name="Andrzejewski T.M."/>
            <person name="Davidsen T.M."/>
            <person name="Wayne K.J."/>
            <person name="Tettelin H."/>
            <person name="Glass J.I."/>
            <person name="Rusch D."/>
            <person name="Podicherti R."/>
            <person name="Tsui H.-C.T."/>
            <person name="Winkler M.E."/>
        </authorList>
    </citation>
    <scope>NUCLEOTIDE SEQUENCE</scope>
</reference>
<dbReference type="GO" id="GO:0006629">
    <property type="term" value="P:lipid metabolic process"/>
    <property type="evidence" value="ECO:0007669"/>
    <property type="project" value="InterPro"/>
</dbReference>
<dbReference type="InterPro" id="IPR045851">
    <property type="entry name" value="AMP-bd_C_sf"/>
</dbReference>
<dbReference type="PANTHER" id="PTHR42921:SF1">
    <property type="entry name" value="ACETOACETYL-COA SYNTHETASE"/>
    <property type="match status" value="1"/>
</dbReference>
<evidence type="ECO:0000259" key="6">
    <source>
        <dbReference type="Pfam" id="PF16177"/>
    </source>
</evidence>
<keyword evidence="2" id="KW-0436">Ligase</keyword>
<gene>
    <name evidence="7" type="ORF">METZ01_LOCUS69193</name>
</gene>
<dbReference type="PROSITE" id="PS00455">
    <property type="entry name" value="AMP_BINDING"/>
    <property type="match status" value="1"/>
</dbReference>
<sequence>MNEILWKPKPEDIIQSNMLKLGRKAKIWSNMQTLNYKELHEWSVQNPKEFWSLLWEDADIVGESGSIIYQHNDNIRMSKFFPDGRLNYSENLLSGDGNREAIVFYGEGRQKCSLTLAELRANVASLSAWFLKKGIKEGDRVAALLPNCPETVIAMLATSSIGAIFTSCSPDFGEEGIIDRFGQCEPSILITCDGYGYGGKTFDIRKKALEISKKLNSLKKRILVNHASIGDIENFENWEELIAENMSEEIHFVRLPFIAPLYILYSSGTTGKPKCIVHSAGGALLQHIKEHKYHCNIKRDDRVLYFTTCGWMMWNWIVSILACEATLVLYDGSPIHPDPFVLFDIAQKEKLTFFGASAKYIDSLNKMKIIPSEKYRLENLKVFASTGSPLAPESYDWVYGSVKKELQLSSISGGTDLVACFVHGNPCLPVRKGEIQCASLGMNVQAWDDNGERLIDKPGELVCTNSFPSMPIGFWGDKNDQKYKSSYFERYDNVWHHGDYIIETGSGSFIVEGRSDATLNPGGIRIGTAEIYRQVESLPDILEALAVGQNWQNDQRIILFVITRGGRDLDKIFINSIKDIIRKGASPRHVPAKIFKVEDFPRTRSGKITEIAVRDIINGKEVKNTEVLKNPEILESFKNFTDLYND</sequence>
<organism evidence="7">
    <name type="scientific">marine metagenome</name>
    <dbReference type="NCBI Taxonomy" id="408172"/>
    <lineage>
        <taxon>unclassified sequences</taxon>
        <taxon>metagenomes</taxon>
        <taxon>ecological metagenomes</taxon>
    </lineage>
</organism>
<feature type="domain" description="Acetyl-coenzyme A synthetase N-terminal" evidence="6">
    <location>
        <begin position="36"/>
        <end position="91"/>
    </location>
</feature>
<dbReference type="NCBIfam" id="NF002937">
    <property type="entry name" value="PRK03584.1"/>
    <property type="match status" value="1"/>
</dbReference>
<protein>
    <recommendedName>
        <fullName evidence="8">AMP-dependent synthetase/ligase domain-containing protein</fullName>
    </recommendedName>
</protein>
<name>A0A381TKI2_9ZZZZ</name>
<evidence type="ECO:0000256" key="3">
    <source>
        <dbReference type="ARBA" id="ARBA00022741"/>
    </source>
</evidence>
<dbReference type="NCBIfam" id="TIGR01217">
    <property type="entry name" value="ac_ac_CoA_syn"/>
    <property type="match status" value="1"/>
</dbReference>
<evidence type="ECO:0008006" key="8">
    <source>
        <dbReference type="Google" id="ProtNLM"/>
    </source>
</evidence>